<name>A0A8S9S4I6_BRACR</name>
<dbReference type="AlphaFoldDB" id="A0A8S9S4I6"/>
<gene>
    <name evidence="1" type="ORF">F2Q69_00030784</name>
</gene>
<evidence type="ECO:0000313" key="1">
    <source>
        <dbReference type="EMBL" id="KAF3588455.1"/>
    </source>
</evidence>
<comment type="caution">
    <text evidence="1">The sequence shown here is derived from an EMBL/GenBank/DDBJ whole genome shotgun (WGS) entry which is preliminary data.</text>
</comment>
<protein>
    <submittedName>
        <fullName evidence="1">Uncharacterized protein</fullName>
    </submittedName>
</protein>
<dbReference type="Proteomes" id="UP000712600">
    <property type="component" value="Unassembled WGS sequence"/>
</dbReference>
<sequence length="103" mass="11452">MLVSLVLSKMSTSSVSCGTSFTGENNELGISDWLITISVKLGHGAAKVPWAYDSLFSWSNIQFRLLELLHQRSNSMPLLEKGDLSILRVSRVRICVIRVSEAR</sequence>
<organism evidence="1 2">
    <name type="scientific">Brassica cretica</name>
    <name type="common">Mustard</name>
    <dbReference type="NCBI Taxonomy" id="69181"/>
    <lineage>
        <taxon>Eukaryota</taxon>
        <taxon>Viridiplantae</taxon>
        <taxon>Streptophyta</taxon>
        <taxon>Embryophyta</taxon>
        <taxon>Tracheophyta</taxon>
        <taxon>Spermatophyta</taxon>
        <taxon>Magnoliopsida</taxon>
        <taxon>eudicotyledons</taxon>
        <taxon>Gunneridae</taxon>
        <taxon>Pentapetalae</taxon>
        <taxon>rosids</taxon>
        <taxon>malvids</taxon>
        <taxon>Brassicales</taxon>
        <taxon>Brassicaceae</taxon>
        <taxon>Brassiceae</taxon>
        <taxon>Brassica</taxon>
    </lineage>
</organism>
<accession>A0A8S9S4I6</accession>
<evidence type="ECO:0000313" key="2">
    <source>
        <dbReference type="Proteomes" id="UP000712600"/>
    </source>
</evidence>
<reference evidence="1" key="1">
    <citation type="submission" date="2019-12" db="EMBL/GenBank/DDBJ databases">
        <title>Genome sequencing and annotation of Brassica cretica.</title>
        <authorList>
            <person name="Studholme D.J."/>
            <person name="Sarris P."/>
        </authorList>
    </citation>
    <scope>NUCLEOTIDE SEQUENCE</scope>
    <source>
        <strain evidence="1">PFS-109/04</strain>
        <tissue evidence="1">Leaf</tissue>
    </source>
</reference>
<dbReference type="EMBL" id="QGKX02000088">
    <property type="protein sequence ID" value="KAF3588455.1"/>
    <property type="molecule type" value="Genomic_DNA"/>
</dbReference>
<proteinExistence type="predicted"/>